<proteinExistence type="predicted"/>
<dbReference type="EMBL" id="JAWCTQ010000025">
    <property type="protein sequence ID" value="MDT9684329.1"/>
    <property type="molecule type" value="Genomic_DNA"/>
</dbReference>
<sequence length="67" mass="7157">MGLFSRKPKTAAPADVLITGEELDHAARALNRDDDGPANALVDRAGDDKTARQLIVMRILGASVDQQ</sequence>
<dbReference type="Proteomes" id="UP001250181">
    <property type="component" value="Unassembled WGS sequence"/>
</dbReference>
<protein>
    <submittedName>
        <fullName evidence="1">Uncharacterized protein</fullName>
    </submittedName>
</protein>
<accession>A0ABU3QNJ2</accession>
<name>A0ABU3QNJ2_9ACTN</name>
<gene>
    <name evidence="1" type="ORF">RND61_20040</name>
</gene>
<organism evidence="1 2">
    <name type="scientific">Streptomyces tamarix</name>
    <dbReference type="NCBI Taxonomy" id="3078565"/>
    <lineage>
        <taxon>Bacteria</taxon>
        <taxon>Bacillati</taxon>
        <taxon>Actinomycetota</taxon>
        <taxon>Actinomycetes</taxon>
        <taxon>Kitasatosporales</taxon>
        <taxon>Streptomycetaceae</taxon>
        <taxon>Streptomyces</taxon>
    </lineage>
</organism>
<keyword evidence="2" id="KW-1185">Reference proteome</keyword>
<reference evidence="1 2" key="1">
    <citation type="submission" date="2023-09" db="EMBL/GenBank/DDBJ databases">
        <title>Streptomyces sp. nov.: A antagonism against Alternaria gaisen Producing Streptochlin, Isolated from Tamarix root soil.</title>
        <authorList>
            <person name="Chen Y."/>
        </authorList>
    </citation>
    <scope>NUCLEOTIDE SEQUENCE [LARGE SCALE GENOMIC DNA]</scope>
    <source>
        <strain evidence="1 2">TRM76323</strain>
    </source>
</reference>
<evidence type="ECO:0000313" key="2">
    <source>
        <dbReference type="Proteomes" id="UP001250181"/>
    </source>
</evidence>
<comment type="caution">
    <text evidence="1">The sequence shown here is derived from an EMBL/GenBank/DDBJ whole genome shotgun (WGS) entry which is preliminary data.</text>
</comment>
<dbReference type="RefSeq" id="WP_315879382.1">
    <property type="nucleotide sequence ID" value="NZ_JAWCTQ010000025.1"/>
</dbReference>
<evidence type="ECO:0000313" key="1">
    <source>
        <dbReference type="EMBL" id="MDT9684329.1"/>
    </source>
</evidence>